<accession>A0A484G9P4</accession>
<dbReference type="EMBL" id="AMCV02000001">
    <property type="protein sequence ID" value="TDZ26205.1"/>
    <property type="molecule type" value="Genomic_DNA"/>
</dbReference>
<evidence type="ECO:0000313" key="2">
    <source>
        <dbReference type="Proteomes" id="UP000014480"/>
    </source>
</evidence>
<dbReference type="AlphaFoldDB" id="A0A484G9P4"/>
<name>A0A484G9P4_COLOR</name>
<protein>
    <submittedName>
        <fullName evidence="1">Uncharacterized protein</fullName>
    </submittedName>
</protein>
<reference evidence="2" key="2">
    <citation type="journal article" date="2019" name="Mol. Plant Microbe Interact.">
        <title>Genome sequence resources for four phytopathogenic fungi from the Colletotrichum orbiculare species complex.</title>
        <authorList>
            <person name="Gan P."/>
            <person name="Tsushima A."/>
            <person name="Narusaka M."/>
            <person name="Narusaka Y."/>
            <person name="Takano Y."/>
            <person name="Kubo Y."/>
            <person name="Shirasu K."/>
        </authorList>
    </citation>
    <scope>GENOME REANNOTATION</scope>
    <source>
        <strain evidence="2">104-T / ATCC 96160 / CBS 514.97 / LARS 414 / MAFF 240422</strain>
    </source>
</reference>
<evidence type="ECO:0000313" key="1">
    <source>
        <dbReference type="EMBL" id="TDZ26205.1"/>
    </source>
</evidence>
<organism evidence="1 2">
    <name type="scientific">Colletotrichum orbiculare (strain 104-T / ATCC 96160 / CBS 514.97 / LARS 414 / MAFF 240422)</name>
    <name type="common">Cucumber anthracnose fungus</name>
    <name type="synonym">Colletotrichum lagenarium</name>
    <dbReference type="NCBI Taxonomy" id="1213857"/>
    <lineage>
        <taxon>Eukaryota</taxon>
        <taxon>Fungi</taxon>
        <taxon>Dikarya</taxon>
        <taxon>Ascomycota</taxon>
        <taxon>Pezizomycotina</taxon>
        <taxon>Sordariomycetes</taxon>
        <taxon>Hypocreomycetidae</taxon>
        <taxon>Glomerellales</taxon>
        <taxon>Glomerellaceae</taxon>
        <taxon>Colletotrichum</taxon>
        <taxon>Colletotrichum orbiculare species complex</taxon>
    </lineage>
</organism>
<gene>
    <name evidence="1" type="ORF">Cob_v000189</name>
</gene>
<proteinExistence type="predicted"/>
<dbReference type="Proteomes" id="UP000014480">
    <property type="component" value="Unassembled WGS sequence"/>
</dbReference>
<sequence length="172" mass="17294">MQASMTAFSAVSGGGGCGMVNASTLGAAGSVGGGGGCGLRTFIGPMCMVIIIPGSTTSSQSSGKIPDPAATAVAGDGAPVVPGHGVGADAGMSRMGFMMSTCVKMVLMRLCSFCTLHGHGALPFNCADSPIYYRSPGVFLVSRPPQRMENTGRTMPTEAGFFSERLGAKDNT</sequence>
<comment type="caution">
    <text evidence="1">The sequence shown here is derived from an EMBL/GenBank/DDBJ whole genome shotgun (WGS) entry which is preliminary data.</text>
</comment>
<reference evidence="2" key="1">
    <citation type="journal article" date="2013" name="New Phytol.">
        <title>Comparative genomic and transcriptomic analyses reveal the hemibiotrophic stage shift of Colletotrichum fungi.</title>
        <authorList>
            <person name="Gan P."/>
            <person name="Ikeda K."/>
            <person name="Irieda H."/>
            <person name="Narusaka M."/>
            <person name="O'Connell R.J."/>
            <person name="Narusaka Y."/>
            <person name="Takano Y."/>
            <person name="Kubo Y."/>
            <person name="Shirasu K."/>
        </authorList>
    </citation>
    <scope>NUCLEOTIDE SEQUENCE [LARGE SCALE GENOMIC DNA]</scope>
    <source>
        <strain evidence="2">104-T / ATCC 96160 / CBS 514.97 / LARS 414 / MAFF 240422</strain>
    </source>
</reference>
<keyword evidence="2" id="KW-1185">Reference proteome</keyword>